<keyword evidence="12" id="KW-0711">Selenium</keyword>
<feature type="binding site" evidence="18">
    <location>
        <position position="99"/>
    </location>
    <ligand>
        <name>substrate</name>
    </ligand>
</feature>
<feature type="binding site" evidence="18">
    <location>
        <position position="278"/>
    </location>
    <ligand>
        <name>tRNA</name>
        <dbReference type="ChEBI" id="CHEBI:17843"/>
    </ligand>
</feature>
<dbReference type="InterPro" id="IPR019872">
    <property type="entry name" value="Sec-tRNA_Se_transferase"/>
</dbReference>
<evidence type="ECO:0000256" key="1">
    <source>
        <dbReference type="ARBA" id="ARBA00001933"/>
    </source>
</evidence>
<name>A0AAV2RHQ7_MEGNR</name>
<evidence type="ECO:0000256" key="4">
    <source>
        <dbReference type="ARBA" id="ARBA00007037"/>
    </source>
</evidence>
<evidence type="ECO:0000256" key="10">
    <source>
        <dbReference type="ARBA" id="ARBA00022898"/>
    </source>
</evidence>
<evidence type="ECO:0000256" key="7">
    <source>
        <dbReference type="ARBA" id="ARBA00022555"/>
    </source>
</evidence>
<reference evidence="20 21" key="1">
    <citation type="submission" date="2024-05" db="EMBL/GenBank/DDBJ databases">
        <authorList>
            <person name="Wallberg A."/>
        </authorList>
    </citation>
    <scope>NUCLEOTIDE SEQUENCE [LARGE SCALE GENOMIC DNA]</scope>
</reference>
<dbReference type="PANTHER" id="PTHR12944:SF2">
    <property type="entry name" value="O-PHOSPHOSERYL-TRNA(SEC) SELENIUM TRANSFERASE"/>
    <property type="match status" value="1"/>
</dbReference>
<comment type="subunit">
    <text evidence="13">Homotetramer formed by a catalytic dimer and a non-catalytic dimer serving as a binding platform that orients tRNASec for catalysis. Each tetramer binds the CCA ends of two tRNAs which point to the active sites of the catalytic dimer.</text>
</comment>
<evidence type="ECO:0000256" key="2">
    <source>
        <dbReference type="ARBA" id="ARBA00002552"/>
    </source>
</evidence>
<keyword evidence="8" id="KW-0808">Transferase</keyword>
<evidence type="ECO:0000256" key="11">
    <source>
        <dbReference type="ARBA" id="ARBA00022917"/>
    </source>
</evidence>
<dbReference type="Gene3D" id="3.40.640.10">
    <property type="entry name" value="Type I PLP-dependent aspartate aminotransferase-like (Major domain)"/>
    <property type="match status" value="1"/>
</dbReference>
<comment type="caution">
    <text evidence="20">The sequence shown here is derived from an EMBL/GenBank/DDBJ whole genome shotgun (WGS) entry which is preliminary data.</text>
</comment>
<comment type="function">
    <text evidence="2">Converts O-phosphoseryl-tRNA(Sec) to selenocysteinyl-tRNA(Sec) required for selenoprotein biosynthesis.</text>
</comment>
<dbReference type="InterPro" id="IPR008829">
    <property type="entry name" value="SepSecS/SepCysS"/>
</dbReference>
<dbReference type="Pfam" id="PF05889">
    <property type="entry name" value="SepSecS"/>
    <property type="match status" value="1"/>
</dbReference>
<dbReference type="EMBL" id="CAXKWB010022020">
    <property type="protein sequence ID" value="CAL4124064.1"/>
    <property type="molecule type" value="Genomic_DNA"/>
</dbReference>
<dbReference type="SUPFAM" id="SSF53383">
    <property type="entry name" value="PLP-dependent transferases"/>
    <property type="match status" value="1"/>
</dbReference>
<keyword evidence="21" id="KW-1185">Reference proteome</keyword>
<comment type="pathway">
    <text evidence="3">Aminoacyl-tRNA biosynthesis; selenocysteinyl-tRNA(Sec) biosynthesis; selenocysteinyl-tRNA(Sec) from L-seryl-tRNA(Sec) (archaeal/eukaryal route): step 2/2.</text>
</comment>
<feature type="non-terminal residue" evidence="20">
    <location>
        <position position="497"/>
    </location>
</feature>
<keyword evidence="9" id="KW-0694">RNA-binding</keyword>
<feature type="binding site" evidence="18">
    <location>
        <position position="320"/>
    </location>
    <ligand>
        <name>substrate</name>
    </ligand>
</feature>
<evidence type="ECO:0000256" key="15">
    <source>
        <dbReference type="ARBA" id="ARBA00032048"/>
    </source>
</evidence>
<dbReference type="AlphaFoldDB" id="A0AAV2RHQ7"/>
<dbReference type="GO" id="GO:0098621">
    <property type="term" value="F:O-phosphoseryl-tRNA(Sec) selenium transferase activity"/>
    <property type="evidence" value="ECO:0007669"/>
    <property type="project" value="UniProtKB-EC"/>
</dbReference>
<sequence length="497" mass="54952">MNRKLVTSAADLKDGLVPPSYDRYRTQSSKKKKCPLKIFSGQKCGRALALWENVPISLLLLFEQEKAIRICGISDTETYIYFAHVHTGRNYKLGIYTGRGGDILDCIIKPALIIFLGNKLCSIILFTNRKERWRPPCVQKTSSCLVVPMATGMSLVLCLLTVRSQRPSSKFVIWSRIDQKSCFKSISTAGFKAIVVENLLEGDELRTDVPAIEKQISNLDPENIAAVMTTTSCFAPRGIDRLEEVATLCAKYDVPHIINNAYGVQDSKCMHHIQQAARVGRVDAFVQSTDKNFMVPVGGSVIAGFDAKFIELVGKTYPGRASGSPLLDLFITLLSMGTNGYKKLVKERKEMKTMLVEKMEELAKNYDLKVLSTKNNPISTAMTVPVVDGSSLTELGSMLFLRGVSGTRVIATDEEKTIAGHKFIGWGSHSSNYSHPYLTAAASIGMTSNDVDLFIQRLEKCLNKFVVKQHKNSNSTITSSLEVNDLLEAIQDKENVA</sequence>
<dbReference type="InterPro" id="IPR015421">
    <property type="entry name" value="PyrdxlP-dep_Trfase_major"/>
</dbReference>
<comment type="catalytic activity">
    <reaction evidence="17">
        <text>O-phospho-L-seryl-tRNA(Sec) + selenophosphate + H2O = L-selenocysteinyl-tRNA(Sec) + 2 phosphate</text>
        <dbReference type="Rhea" id="RHEA:25041"/>
        <dbReference type="Rhea" id="RHEA-COMP:9743"/>
        <dbReference type="Rhea" id="RHEA-COMP:9947"/>
        <dbReference type="ChEBI" id="CHEBI:15377"/>
        <dbReference type="ChEBI" id="CHEBI:16144"/>
        <dbReference type="ChEBI" id="CHEBI:43474"/>
        <dbReference type="ChEBI" id="CHEBI:78551"/>
        <dbReference type="ChEBI" id="CHEBI:78573"/>
        <dbReference type="EC" id="2.9.1.2"/>
    </reaction>
</comment>
<dbReference type="Proteomes" id="UP001497623">
    <property type="component" value="Unassembled WGS sequence"/>
</dbReference>
<evidence type="ECO:0000256" key="3">
    <source>
        <dbReference type="ARBA" id="ARBA00004822"/>
    </source>
</evidence>
<evidence type="ECO:0000256" key="8">
    <source>
        <dbReference type="ARBA" id="ARBA00022679"/>
    </source>
</evidence>
<dbReference type="EC" id="2.9.1.2" evidence="5"/>
<evidence type="ECO:0000256" key="19">
    <source>
        <dbReference type="PIRSR" id="PIRSR017689-50"/>
    </source>
</evidence>
<dbReference type="GO" id="GO:0001514">
    <property type="term" value="P:selenocysteine incorporation"/>
    <property type="evidence" value="ECO:0007669"/>
    <property type="project" value="TreeGrafter"/>
</dbReference>
<protein>
    <recommendedName>
        <fullName evidence="6">O-phosphoseryl-tRNA(Sec) selenium transferase</fullName>
        <ecNumber evidence="5">2.9.1.2</ecNumber>
    </recommendedName>
    <alternativeName>
        <fullName evidence="14">Selenocysteine synthase</fullName>
    </alternativeName>
    <alternativeName>
        <fullName evidence="15">Selenocysteinyl-tRNA(Sec) synthase</fullName>
    </alternativeName>
    <alternativeName>
        <fullName evidence="16">Sep-tRNA:Sec-tRNA synthase</fullName>
    </alternativeName>
</protein>
<gene>
    <name evidence="20" type="ORF">MNOR_LOCUS24206</name>
</gene>
<evidence type="ECO:0000256" key="9">
    <source>
        <dbReference type="ARBA" id="ARBA00022884"/>
    </source>
</evidence>
<evidence type="ECO:0000256" key="13">
    <source>
        <dbReference type="ARBA" id="ARBA00026053"/>
    </source>
</evidence>
<keyword evidence="11" id="KW-0648">Protein biosynthesis</keyword>
<comment type="similarity">
    <text evidence="4">Belongs to the SepSecS family.</text>
</comment>
<evidence type="ECO:0000256" key="6">
    <source>
        <dbReference type="ARBA" id="ARBA00021963"/>
    </source>
</evidence>
<accession>A0AAV2RHQ7</accession>
<organism evidence="20 21">
    <name type="scientific">Meganyctiphanes norvegica</name>
    <name type="common">Northern krill</name>
    <name type="synonym">Thysanopoda norvegica</name>
    <dbReference type="NCBI Taxonomy" id="48144"/>
    <lineage>
        <taxon>Eukaryota</taxon>
        <taxon>Metazoa</taxon>
        <taxon>Ecdysozoa</taxon>
        <taxon>Arthropoda</taxon>
        <taxon>Crustacea</taxon>
        <taxon>Multicrustacea</taxon>
        <taxon>Malacostraca</taxon>
        <taxon>Eumalacostraca</taxon>
        <taxon>Eucarida</taxon>
        <taxon>Euphausiacea</taxon>
        <taxon>Euphausiidae</taxon>
        <taxon>Meganyctiphanes</taxon>
    </lineage>
</organism>
<evidence type="ECO:0000256" key="18">
    <source>
        <dbReference type="PIRSR" id="PIRSR017689-1"/>
    </source>
</evidence>
<proteinExistence type="inferred from homology"/>
<evidence type="ECO:0000256" key="14">
    <source>
        <dbReference type="ARBA" id="ARBA00030669"/>
    </source>
</evidence>
<dbReference type="PIRSF" id="PIRSF017689">
    <property type="entry name" value="SepSecS"/>
    <property type="match status" value="1"/>
</dbReference>
<evidence type="ECO:0000313" key="20">
    <source>
        <dbReference type="EMBL" id="CAL4124064.1"/>
    </source>
</evidence>
<evidence type="ECO:0000313" key="21">
    <source>
        <dbReference type="Proteomes" id="UP001497623"/>
    </source>
</evidence>
<dbReference type="GO" id="GO:0000049">
    <property type="term" value="F:tRNA binding"/>
    <property type="evidence" value="ECO:0007669"/>
    <property type="project" value="UniProtKB-KW"/>
</dbReference>
<keyword evidence="10" id="KW-0663">Pyridoxal phosphate</keyword>
<evidence type="ECO:0000256" key="16">
    <source>
        <dbReference type="ARBA" id="ARBA00032693"/>
    </source>
</evidence>
<evidence type="ECO:0000256" key="12">
    <source>
        <dbReference type="ARBA" id="ARBA00023266"/>
    </source>
</evidence>
<feature type="binding site" evidence="18">
    <location>
        <position position="402"/>
    </location>
    <ligand>
        <name>tRNA</name>
        <dbReference type="ChEBI" id="CHEBI:17843"/>
    </ligand>
</feature>
<comment type="cofactor">
    <cofactor evidence="1">
        <name>pyridoxal 5'-phosphate</name>
        <dbReference type="ChEBI" id="CHEBI:597326"/>
    </cofactor>
</comment>
<dbReference type="NCBIfam" id="TIGR03531">
    <property type="entry name" value="selenium_SpcS"/>
    <property type="match status" value="1"/>
</dbReference>
<evidence type="ECO:0000256" key="5">
    <source>
        <dbReference type="ARBA" id="ARBA00012464"/>
    </source>
</evidence>
<dbReference type="GO" id="GO:0001717">
    <property type="term" value="P:conversion of seryl-tRNAsec to selenocys-tRNAsec"/>
    <property type="evidence" value="ECO:0007669"/>
    <property type="project" value="InterPro"/>
</dbReference>
<keyword evidence="7" id="KW-0820">tRNA-binding</keyword>
<dbReference type="PANTHER" id="PTHR12944">
    <property type="entry name" value="SOLUBLE LIVER ANTIGEN/LIVER PANCREAS ANTIGEN"/>
    <property type="match status" value="1"/>
</dbReference>
<feature type="modified residue" description="N6-(pyridoxal phosphate)lysine" evidence="19">
    <location>
        <position position="291"/>
    </location>
</feature>
<dbReference type="InterPro" id="IPR015424">
    <property type="entry name" value="PyrdxlP-dep_Trfase"/>
</dbReference>
<evidence type="ECO:0000256" key="17">
    <source>
        <dbReference type="ARBA" id="ARBA00048808"/>
    </source>
</evidence>